<dbReference type="GO" id="GO:0015038">
    <property type="term" value="F:glutathione disulfide oxidoreductase activity"/>
    <property type="evidence" value="ECO:0007669"/>
    <property type="project" value="TreeGrafter"/>
</dbReference>
<accession>A0A2G5BIE2</accession>
<dbReference type="InterPro" id="IPR036249">
    <property type="entry name" value="Thioredoxin-like_sf"/>
</dbReference>
<dbReference type="AlphaFoldDB" id="A0A2G5BIE2"/>
<dbReference type="SUPFAM" id="SSF52833">
    <property type="entry name" value="Thioredoxin-like"/>
    <property type="match status" value="1"/>
</dbReference>
<dbReference type="PANTHER" id="PTHR45694">
    <property type="entry name" value="GLUTAREDOXIN 2"/>
    <property type="match status" value="1"/>
</dbReference>
<feature type="compositionally biased region" description="Basic and acidic residues" evidence="1">
    <location>
        <begin position="64"/>
        <end position="74"/>
    </location>
</feature>
<feature type="region of interest" description="Disordered" evidence="1">
    <location>
        <begin position="50"/>
        <end position="80"/>
    </location>
</feature>
<sequence>MSLGVTLYRHRLVLLALLAVGALFMLFTRPAPADESDSVVSPVKERVEPMHDNLLQSPLTSAGDIRKDNSEQTKTRGYSSNVVQTAAERKVRNLIGRHRVMVFSKSYCPYSKNAKDLLSQYHNELGLEFGVLEADLEAEPMEVKAALGRVSARLTFPNIFVDGYSIGGSDELSMMHEKGDLALMLQQKRLIV</sequence>
<dbReference type="PRINTS" id="PR00160">
    <property type="entry name" value="GLUTAREDOXIN"/>
</dbReference>
<gene>
    <name evidence="4" type="ORF">COEREDRAFT_79732</name>
</gene>
<proteinExistence type="predicted"/>
<dbReference type="PROSITE" id="PS51354">
    <property type="entry name" value="GLUTAREDOXIN_2"/>
    <property type="match status" value="1"/>
</dbReference>
<feature type="chain" id="PRO_5013928957" evidence="2">
    <location>
        <begin position="34"/>
        <end position="192"/>
    </location>
</feature>
<dbReference type="Proteomes" id="UP000242474">
    <property type="component" value="Unassembled WGS sequence"/>
</dbReference>
<dbReference type="Pfam" id="PF00462">
    <property type="entry name" value="Glutaredoxin"/>
    <property type="match status" value="1"/>
</dbReference>
<evidence type="ECO:0000256" key="2">
    <source>
        <dbReference type="SAM" id="SignalP"/>
    </source>
</evidence>
<evidence type="ECO:0000256" key="1">
    <source>
        <dbReference type="SAM" id="MobiDB-lite"/>
    </source>
</evidence>
<feature type="signal peptide" evidence="2">
    <location>
        <begin position="1"/>
        <end position="33"/>
    </location>
</feature>
<dbReference type="PANTHER" id="PTHR45694:SF18">
    <property type="entry name" value="GLUTAREDOXIN-1-RELATED"/>
    <property type="match status" value="1"/>
</dbReference>
<evidence type="ECO:0000313" key="4">
    <source>
        <dbReference type="EMBL" id="PIA18742.1"/>
    </source>
</evidence>
<dbReference type="InterPro" id="IPR002109">
    <property type="entry name" value="Glutaredoxin"/>
</dbReference>
<dbReference type="GO" id="GO:0005737">
    <property type="term" value="C:cytoplasm"/>
    <property type="evidence" value="ECO:0007669"/>
    <property type="project" value="TreeGrafter"/>
</dbReference>
<name>A0A2G5BIE2_COERN</name>
<feature type="domain" description="Glutaredoxin" evidence="3">
    <location>
        <begin position="100"/>
        <end position="163"/>
    </location>
</feature>
<dbReference type="OrthoDB" id="423313at2759"/>
<protein>
    <submittedName>
        <fullName evidence="4">Thioredoxin-like protein</fullName>
    </submittedName>
</protein>
<dbReference type="InterPro" id="IPR014025">
    <property type="entry name" value="Glutaredoxin_subgr"/>
</dbReference>
<organism evidence="4 5">
    <name type="scientific">Coemansia reversa (strain ATCC 12441 / NRRL 1564)</name>
    <dbReference type="NCBI Taxonomy" id="763665"/>
    <lineage>
        <taxon>Eukaryota</taxon>
        <taxon>Fungi</taxon>
        <taxon>Fungi incertae sedis</taxon>
        <taxon>Zoopagomycota</taxon>
        <taxon>Kickxellomycotina</taxon>
        <taxon>Kickxellomycetes</taxon>
        <taxon>Kickxellales</taxon>
        <taxon>Kickxellaceae</taxon>
        <taxon>Coemansia</taxon>
    </lineage>
</organism>
<evidence type="ECO:0000259" key="3">
    <source>
        <dbReference type="Pfam" id="PF00462"/>
    </source>
</evidence>
<reference evidence="4 5" key="1">
    <citation type="journal article" date="2015" name="Genome Biol. Evol.">
        <title>Phylogenomic analyses indicate that early fungi evolved digesting cell walls of algal ancestors of land plants.</title>
        <authorList>
            <person name="Chang Y."/>
            <person name="Wang S."/>
            <person name="Sekimoto S."/>
            <person name="Aerts A.L."/>
            <person name="Choi C."/>
            <person name="Clum A."/>
            <person name="LaButti K.M."/>
            <person name="Lindquist E.A."/>
            <person name="Yee Ngan C."/>
            <person name="Ohm R.A."/>
            <person name="Salamov A.A."/>
            <person name="Grigoriev I.V."/>
            <person name="Spatafora J.W."/>
            <person name="Berbee M.L."/>
        </authorList>
    </citation>
    <scope>NUCLEOTIDE SEQUENCE [LARGE SCALE GENOMIC DNA]</scope>
    <source>
        <strain evidence="4 5">NRRL 1564</strain>
    </source>
</reference>
<dbReference type="GO" id="GO:0034599">
    <property type="term" value="P:cellular response to oxidative stress"/>
    <property type="evidence" value="ECO:0007669"/>
    <property type="project" value="TreeGrafter"/>
</dbReference>
<keyword evidence="2" id="KW-0732">Signal</keyword>
<keyword evidence="5" id="KW-1185">Reference proteome</keyword>
<dbReference type="STRING" id="763665.A0A2G5BIE2"/>
<evidence type="ECO:0000313" key="5">
    <source>
        <dbReference type="Proteomes" id="UP000242474"/>
    </source>
</evidence>
<dbReference type="Gene3D" id="3.40.30.10">
    <property type="entry name" value="Glutaredoxin"/>
    <property type="match status" value="1"/>
</dbReference>
<dbReference type="CDD" id="cd03419">
    <property type="entry name" value="GRX_GRXh_1_2_like"/>
    <property type="match status" value="1"/>
</dbReference>
<dbReference type="EMBL" id="KZ303489">
    <property type="protein sequence ID" value="PIA18742.1"/>
    <property type="molecule type" value="Genomic_DNA"/>
</dbReference>